<dbReference type="SUPFAM" id="SSF52799">
    <property type="entry name" value="(Phosphotyrosine protein) phosphatases II"/>
    <property type="match status" value="1"/>
</dbReference>
<reference evidence="7" key="1">
    <citation type="journal article" date="2023" name="G3 (Bethesda)">
        <title>A reference genome for the long-term kleptoplast-retaining sea slug Elysia crispata morphotype clarki.</title>
        <authorList>
            <person name="Eastman K.E."/>
            <person name="Pendleton A.L."/>
            <person name="Shaikh M.A."/>
            <person name="Suttiyut T."/>
            <person name="Ogas R."/>
            <person name="Tomko P."/>
            <person name="Gavelis G."/>
            <person name="Widhalm J.R."/>
            <person name="Wisecaver J.H."/>
        </authorList>
    </citation>
    <scope>NUCLEOTIDE SEQUENCE</scope>
    <source>
        <strain evidence="7">ECLA1</strain>
    </source>
</reference>
<dbReference type="PRINTS" id="PR00700">
    <property type="entry name" value="PRTYPHPHTASE"/>
</dbReference>
<evidence type="ECO:0000256" key="3">
    <source>
        <dbReference type="ARBA" id="ARBA00022801"/>
    </source>
</evidence>
<dbReference type="PROSITE" id="PS50056">
    <property type="entry name" value="TYR_PHOSPHATASE_2"/>
    <property type="match status" value="1"/>
</dbReference>
<dbReference type="SMART" id="SM00194">
    <property type="entry name" value="PTPc"/>
    <property type="match status" value="1"/>
</dbReference>
<dbReference type="Proteomes" id="UP001283361">
    <property type="component" value="Unassembled WGS sequence"/>
</dbReference>
<evidence type="ECO:0000313" key="7">
    <source>
        <dbReference type="EMBL" id="KAK3765549.1"/>
    </source>
</evidence>
<protein>
    <recommendedName>
        <fullName evidence="2">protein-tyrosine-phosphatase</fullName>
        <ecNumber evidence="2">3.1.3.48</ecNumber>
    </recommendedName>
</protein>
<dbReference type="SMART" id="SM00404">
    <property type="entry name" value="PTPc_motif"/>
    <property type="match status" value="1"/>
</dbReference>
<dbReference type="EMBL" id="JAWDGP010004287">
    <property type="protein sequence ID" value="KAK3765549.1"/>
    <property type="molecule type" value="Genomic_DNA"/>
</dbReference>
<proteinExistence type="inferred from homology"/>
<comment type="similarity">
    <text evidence="1">Belongs to the protein-tyrosine phosphatase family.</text>
</comment>
<comment type="caution">
    <text evidence="7">The sequence shown here is derived from an EMBL/GenBank/DDBJ whole genome shotgun (WGS) entry which is preliminary data.</text>
</comment>
<dbReference type="InterPro" id="IPR000387">
    <property type="entry name" value="Tyr_Pase_dom"/>
</dbReference>
<evidence type="ECO:0000259" key="5">
    <source>
        <dbReference type="PROSITE" id="PS50055"/>
    </source>
</evidence>
<feature type="domain" description="Tyrosine specific protein phosphatases" evidence="6">
    <location>
        <begin position="65"/>
        <end position="137"/>
    </location>
</feature>
<evidence type="ECO:0000256" key="1">
    <source>
        <dbReference type="ARBA" id="ARBA00009580"/>
    </source>
</evidence>
<dbReference type="AlphaFoldDB" id="A0AAE0ZA13"/>
<name>A0AAE0ZA13_9GAST</name>
<evidence type="ECO:0000259" key="6">
    <source>
        <dbReference type="PROSITE" id="PS50056"/>
    </source>
</evidence>
<dbReference type="GO" id="GO:0004725">
    <property type="term" value="F:protein tyrosine phosphatase activity"/>
    <property type="evidence" value="ECO:0007669"/>
    <property type="project" value="UniProtKB-EC"/>
</dbReference>
<keyword evidence="8" id="KW-1185">Reference proteome</keyword>
<gene>
    <name evidence="7" type="ORF">RRG08_050493</name>
</gene>
<dbReference type="EC" id="3.1.3.48" evidence="2"/>
<evidence type="ECO:0000256" key="4">
    <source>
        <dbReference type="ARBA" id="ARBA00022912"/>
    </source>
</evidence>
<dbReference type="PANTHER" id="PTHR19134:SF562">
    <property type="entry name" value="PROTEIN-TYROSINE-PHOSPHATASE"/>
    <property type="match status" value="1"/>
</dbReference>
<evidence type="ECO:0000256" key="2">
    <source>
        <dbReference type="ARBA" id="ARBA00013064"/>
    </source>
</evidence>
<dbReference type="InterPro" id="IPR003595">
    <property type="entry name" value="Tyr_Pase_cat"/>
</dbReference>
<dbReference type="PROSITE" id="PS50055">
    <property type="entry name" value="TYR_PHOSPHATASE_PTP"/>
    <property type="match status" value="1"/>
</dbReference>
<accession>A0AAE0ZA13</accession>
<dbReference type="InterPro" id="IPR050348">
    <property type="entry name" value="Protein-Tyr_Phosphatase"/>
</dbReference>
<feature type="domain" description="Tyrosine-protein phosphatase" evidence="5">
    <location>
        <begin position="1"/>
        <end position="146"/>
    </location>
</feature>
<dbReference type="Gene3D" id="3.90.190.10">
    <property type="entry name" value="Protein tyrosine phosphatase superfamily"/>
    <property type="match status" value="1"/>
</dbReference>
<dbReference type="InterPro" id="IPR000242">
    <property type="entry name" value="PTP_cat"/>
</dbReference>
<keyword evidence="3" id="KW-0378">Hydrolase</keyword>
<keyword evidence="4" id="KW-0904">Protein phosphatase</keyword>
<dbReference type="InterPro" id="IPR029021">
    <property type="entry name" value="Prot-tyrosine_phosphatase-like"/>
</dbReference>
<dbReference type="PANTHER" id="PTHR19134">
    <property type="entry name" value="RECEPTOR-TYPE TYROSINE-PROTEIN PHOSPHATASE"/>
    <property type="match status" value="1"/>
</dbReference>
<dbReference type="Pfam" id="PF00102">
    <property type="entry name" value="Y_phosphatase"/>
    <property type="match status" value="1"/>
</dbReference>
<evidence type="ECO:0000313" key="8">
    <source>
        <dbReference type="Proteomes" id="UP001283361"/>
    </source>
</evidence>
<organism evidence="7 8">
    <name type="scientific">Elysia crispata</name>
    <name type="common">lettuce slug</name>
    <dbReference type="NCBI Taxonomy" id="231223"/>
    <lineage>
        <taxon>Eukaryota</taxon>
        <taxon>Metazoa</taxon>
        <taxon>Spiralia</taxon>
        <taxon>Lophotrochozoa</taxon>
        <taxon>Mollusca</taxon>
        <taxon>Gastropoda</taxon>
        <taxon>Heterobranchia</taxon>
        <taxon>Euthyneura</taxon>
        <taxon>Panpulmonata</taxon>
        <taxon>Sacoglossa</taxon>
        <taxon>Placobranchoidea</taxon>
        <taxon>Plakobranchidae</taxon>
        <taxon>Elysia</taxon>
    </lineage>
</organism>
<sequence>MSQLKCVEAKKCEQYWPDEGTQKYGDLSVFLVNTTKYSDFVIRTFELSKEMENSRSAPTYPTTLLAFRRKVVNFKPEDTAPILSHCSAGIGRTGTFIAMNYLLEQAQAESVVDVLRCAQLELRANRVNMIQTLEQYVFVYDAVLEALLAAVTTISRSNFRSKFEDMLTSNGQQETPMKRQHNVCVIYSWKNALGVLIFKYKFGQKRLQNRIFLARVCFPIFLTDTKKFG</sequence>